<reference evidence="1" key="1">
    <citation type="submission" date="2019-09" db="EMBL/GenBank/DDBJ databases">
        <title>Characterisation of the sponge microbiome using genome-centric metagenomics.</title>
        <authorList>
            <person name="Engelberts J.P."/>
            <person name="Robbins S.J."/>
            <person name="De Goeij J.M."/>
            <person name="Aranda M."/>
            <person name="Bell S.C."/>
            <person name="Webster N.S."/>
        </authorList>
    </citation>
    <scope>NUCLEOTIDE SEQUENCE</scope>
    <source>
        <strain evidence="1">SB0664_bin_27</strain>
    </source>
</reference>
<organism evidence="1">
    <name type="scientific">Caldilineaceae bacterium SB0664_bin_27</name>
    <dbReference type="NCBI Taxonomy" id="2605260"/>
    <lineage>
        <taxon>Bacteria</taxon>
        <taxon>Bacillati</taxon>
        <taxon>Chloroflexota</taxon>
        <taxon>Caldilineae</taxon>
        <taxon>Caldilineales</taxon>
        <taxon>Caldilineaceae</taxon>
    </lineage>
</organism>
<gene>
    <name evidence="1" type="ORF">F4Y42_21110</name>
</gene>
<protein>
    <submittedName>
        <fullName evidence="1">Uncharacterized protein</fullName>
    </submittedName>
</protein>
<comment type="caution">
    <text evidence="1">The sequence shown here is derived from an EMBL/GenBank/DDBJ whole genome shotgun (WGS) entry which is preliminary data.</text>
</comment>
<accession>A0A6B0YZ69</accession>
<sequence length="427" mass="47648">MPDLRSRVLNGFGRKAGGAYFHRKLRTRAVVLCMLCMLILLNACEPPEPSPELNIDLGMILPEEWKAVSTWESINIDADAEEEYLLFYRYDASKTADGEEISGPIGAVIYDSQTPIGMPEETEDSSRPPAPWLQPYALLPNYWQGAGFGFVAPPRQTGRPEWIVVRREDPRETENRYFEVLAEQMPASVSGQAVGEAPGDLPVHDELIVYGGHSPIGGPTYISIFWWSTISEGYGSTQISAPGGLYVEEWDGAADRSPMRTIRARYPAHDRSLLCKESRFERRLDTDLTSAGAYRAAIYYEEGPRKLLFCYGIPQSPFYPEAVVLAYLLQPDGNSQLLSEEARQNVPRALEGFAWVDAMETYSTIPTFAGQAATSQRITTEVLAALVFQVDAALESRLYAFTLEHVPSDLSNRTTDQWLIISVEQRG</sequence>
<proteinExistence type="predicted"/>
<dbReference type="EMBL" id="VXRG01000182">
    <property type="protein sequence ID" value="MXY95947.1"/>
    <property type="molecule type" value="Genomic_DNA"/>
</dbReference>
<name>A0A6B0YZ69_9CHLR</name>
<dbReference type="AlphaFoldDB" id="A0A6B0YZ69"/>
<evidence type="ECO:0000313" key="1">
    <source>
        <dbReference type="EMBL" id="MXY95947.1"/>
    </source>
</evidence>